<dbReference type="RefSeq" id="WP_008596208.1">
    <property type="nucleotide sequence ID" value="NZ_AMRM01000008.1"/>
</dbReference>
<dbReference type="Proteomes" id="UP000006786">
    <property type="component" value="Unassembled WGS sequence"/>
</dbReference>
<dbReference type="InterPro" id="IPR011250">
    <property type="entry name" value="OMP/PagP_B-barrel"/>
</dbReference>
<dbReference type="PROSITE" id="PS51257">
    <property type="entry name" value="PROKAR_LIPOPROTEIN"/>
    <property type="match status" value="1"/>
</dbReference>
<dbReference type="EMBL" id="AMRM01000008">
    <property type="protein sequence ID" value="EKF19153.1"/>
    <property type="molecule type" value="Genomic_DNA"/>
</dbReference>
<evidence type="ECO:0000313" key="3">
    <source>
        <dbReference type="EMBL" id="EKF19153.1"/>
    </source>
</evidence>
<dbReference type="OrthoDB" id="7651258at2"/>
<protein>
    <recommendedName>
        <fullName evidence="2">Transferrin-binding protein B C-lobe/N-lobe beta-barrel domain-containing protein</fullName>
    </recommendedName>
</protein>
<gene>
    <name evidence="3" type="ORF">NA2_08486</name>
</gene>
<accession>K2N4Q4</accession>
<keyword evidence="1" id="KW-0732">Signal</keyword>
<dbReference type="PATRIC" id="fig|391937.3.peg.1743"/>
<comment type="caution">
    <text evidence="3">The sequence shown here is derived from an EMBL/GenBank/DDBJ whole genome shotgun (WGS) entry which is preliminary data.</text>
</comment>
<name>K2N4Q4_9HYPH</name>
<dbReference type="InterPro" id="IPR001677">
    <property type="entry name" value="TbpB_B_D"/>
</dbReference>
<keyword evidence="4" id="KW-1185">Reference proteome</keyword>
<evidence type="ECO:0000259" key="2">
    <source>
        <dbReference type="Pfam" id="PF01298"/>
    </source>
</evidence>
<sequence>MKYKAIALPALMAATALAGCKSGDPEPPMAPYANVYKATYATEATDTMAQLFSAAGKKLEGGTAPFVSTYDDVANKDKSEAGDPTPVKVEKTANGYSFEVAGEKVSFTDADLQGNGDYYETSALNSNNQMRTMASVAALNGKTKEALESGTSSMVPLNYYMRYKPGADAATADDSGGVAGYAIVGLETKPTALPSTGKATYQGRGRIEARAKSYDYDTDTWRVRYIGDATMEADFGAKTVSGSIAVDEHRAQVGGNNTTTDVSGQGAVVMFKPGQIVQNGFTSELEGNAALNTMIQNDGLGQVEAEAYGRFYGKDGGQIGAVIAGESATHDISGVVFGDRQ</sequence>
<dbReference type="Pfam" id="PF01298">
    <property type="entry name" value="TbpB_B_D"/>
    <property type="match status" value="1"/>
</dbReference>
<feature type="domain" description="Transferrin-binding protein B C-lobe/N-lobe beta-barrel" evidence="2">
    <location>
        <begin position="193"/>
        <end position="338"/>
    </location>
</feature>
<feature type="signal peptide" evidence="1">
    <location>
        <begin position="1"/>
        <end position="18"/>
    </location>
</feature>
<dbReference type="Gene3D" id="2.40.160.90">
    <property type="match status" value="1"/>
</dbReference>
<proteinExistence type="predicted"/>
<dbReference type="AlphaFoldDB" id="K2N4Q4"/>
<organism evidence="3 4">
    <name type="scientific">Nitratireductor pacificus pht-3B</name>
    <dbReference type="NCBI Taxonomy" id="391937"/>
    <lineage>
        <taxon>Bacteria</taxon>
        <taxon>Pseudomonadati</taxon>
        <taxon>Pseudomonadota</taxon>
        <taxon>Alphaproteobacteria</taxon>
        <taxon>Hyphomicrobiales</taxon>
        <taxon>Phyllobacteriaceae</taxon>
        <taxon>Nitratireductor</taxon>
    </lineage>
</organism>
<reference evidence="3 4" key="1">
    <citation type="journal article" date="2012" name="J. Bacteriol.">
        <title>Genome Sequence of Nitratireductor pacificus Type Strain pht-3B.</title>
        <authorList>
            <person name="Lai Q."/>
            <person name="Li G."/>
            <person name="Shao Z."/>
        </authorList>
    </citation>
    <scope>NUCLEOTIDE SEQUENCE [LARGE SCALE GENOMIC DNA]</scope>
    <source>
        <strain evidence="4">pht-3B</strain>
    </source>
</reference>
<feature type="chain" id="PRO_5003861794" description="Transferrin-binding protein B C-lobe/N-lobe beta-barrel domain-containing protein" evidence="1">
    <location>
        <begin position="19"/>
        <end position="341"/>
    </location>
</feature>
<evidence type="ECO:0000256" key="1">
    <source>
        <dbReference type="SAM" id="SignalP"/>
    </source>
</evidence>
<dbReference type="STRING" id="391937.NA2_08486"/>
<dbReference type="SUPFAM" id="SSF56925">
    <property type="entry name" value="OMPA-like"/>
    <property type="match status" value="1"/>
</dbReference>
<evidence type="ECO:0000313" key="4">
    <source>
        <dbReference type="Proteomes" id="UP000006786"/>
    </source>
</evidence>